<keyword evidence="1" id="KW-0479">Metal-binding</keyword>
<dbReference type="Pfam" id="PF13765">
    <property type="entry name" value="PRY"/>
    <property type="match status" value="1"/>
</dbReference>
<dbReference type="PROSITE" id="PS00518">
    <property type="entry name" value="ZF_RING_1"/>
    <property type="match status" value="1"/>
</dbReference>
<evidence type="ECO:0000256" key="3">
    <source>
        <dbReference type="ARBA" id="ARBA00022833"/>
    </source>
</evidence>
<feature type="coiled-coil region" evidence="5">
    <location>
        <begin position="201"/>
        <end position="250"/>
    </location>
</feature>
<feature type="compositionally biased region" description="Polar residues" evidence="6">
    <location>
        <begin position="377"/>
        <end position="393"/>
    </location>
</feature>
<dbReference type="SUPFAM" id="SSF49899">
    <property type="entry name" value="Concanavalin A-like lectins/glucanases"/>
    <property type="match status" value="1"/>
</dbReference>
<dbReference type="PROSITE" id="PS50089">
    <property type="entry name" value="ZF_RING_2"/>
    <property type="match status" value="1"/>
</dbReference>
<feature type="region of interest" description="Disordered" evidence="6">
    <location>
        <begin position="377"/>
        <end position="399"/>
    </location>
</feature>
<feature type="domain" description="RING-type" evidence="7">
    <location>
        <begin position="74"/>
        <end position="116"/>
    </location>
</feature>
<feature type="region of interest" description="Disordered" evidence="6">
    <location>
        <begin position="1"/>
        <end position="23"/>
    </location>
</feature>
<dbReference type="InterPro" id="IPR013083">
    <property type="entry name" value="Znf_RING/FYVE/PHD"/>
</dbReference>
<feature type="domain" description="B box-type" evidence="8">
    <location>
        <begin position="149"/>
        <end position="190"/>
    </location>
</feature>
<evidence type="ECO:0000259" key="7">
    <source>
        <dbReference type="PROSITE" id="PS50089"/>
    </source>
</evidence>
<dbReference type="SUPFAM" id="SSF57845">
    <property type="entry name" value="B-box zinc-binding domain"/>
    <property type="match status" value="1"/>
</dbReference>
<sequence>MQGGATKSGFPSRGPKRQLNRKRILGHRLMRPAQRRGRTSVQRRHLEFEQTGSSPLPAMASQHLTSGLKEEVLCPVCIDILQDPVTLDCGHNFCLKCISRIAEETTSKFCKCPLCNKSVRKNNFEPNWLLANLVEKIQVMDAPEMQPEREEERCQKHKEKFHYFCDFDGKFLCTVCRETKEHKSHNVVLIEEAAQSYQEKLQSQIQILKQKEMVIEQAKAQGERKINVFMAQVELEKQKVIKEFNQLHQALKEEENFLMSRINWLAQEGERGKNFYVTASESQLNSLRKLIDSLKARKQFPPKKLLQSYLPRSEGFRFLSPTPIPLHLEKKLSDAKSRHDFLTDYLKKCKDHVQVEGKRDKNKFCKGLSEKDVMNYSETTSQPEGHPHLSTQVRPQWPKRRPPPIPPLIPPPIPPRIPPGKALAQPPLTPTSAETRNTWNIAELKEALFPVTFDEATAHPDLTISQDLKTVTLDFIHHESLREPKHPESFYPFRCVLGSPGLSNGRQTWEAELQGPGGGACMVGVALEHVECRGFVAIEPLTGFWVLRVTGSECQAITGAGSREDLPVCPSKVGICVDYECGEVIFYDAIKNKHIYTFHTSFPGHIFPFYRLLFSGTRITLNP</sequence>
<dbReference type="EMBL" id="JAGFMF010011863">
    <property type="protein sequence ID" value="KAG8510742.1"/>
    <property type="molecule type" value="Genomic_DNA"/>
</dbReference>
<evidence type="ECO:0000256" key="5">
    <source>
        <dbReference type="SAM" id="Coils"/>
    </source>
</evidence>
<dbReference type="Pfam" id="PF00622">
    <property type="entry name" value="SPRY"/>
    <property type="match status" value="1"/>
</dbReference>
<dbReference type="SMART" id="SM00449">
    <property type="entry name" value="SPRY"/>
    <property type="match status" value="1"/>
</dbReference>
<comment type="caution">
    <text evidence="10">The sequence shown here is derived from an EMBL/GenBank/DDBJ whole genome shotgun (WGS) entry which is preliminary data.</text>
</comment>
<dbReference type="Pfam" id="PF00643">
    <property type="entry name" value="zf-B_box"/>
    <property type="match status" value="1"/>
</dbReference>
<dbReference type="PROSITE" id="PS50119">
    <property type="entry name" value="ZF_BBOX"/>
    <property type="match status" value="1"/>
</dbReference>
<protein>
    <submittedName>
        <fullName evidence="10">E3 ubiquitin-protein ligase TRIM31</fullName>
    </submittedName>
</protein>
<reference evidence="10" key="1">
    <citation type="journal article" date="2021" name="Evol. Appl.">
        <title>The genome of the Pyrenean desman and the effects of bottlenecks and inbreeding on the genomic landscape of an endangered species.</title>
        <authorList>
            <person name="Escoda L."/>
            <person name="Castresana J."/>
        </authorList>
    </citation>
    <scope>NUCLEOTIDE SEQUENCE</scope>
    <source>
        <strain evidence="10">IBE-C5619</strain>
    </source>
</reference>
<organism evidence="10 11">
    <name type="scientific">Galemys pyrenaicus</name>
    <name type="common">Iberian desman</name>
    <name type="synonym">Pyrenean desman</name>
    <dbReference type="NCBI Taxonomy" id="202257"/>
    <lineage>
        <taxon>Eukaryota</taxon>
        <taxon>Metazoa</taxon>
        <taxon>Chordata</taxon>
        <taxon>Craniata</taxon>
        <taxon>Vertebrata</taxon>
        <taxon>Euteleostomi</taxon>
        <taxon>Mammalia</taxon>
        <taxon>Eutheria</taxon>
        <taxon>Laurasiatheria</taxon>
        <taxon>Eulipotyphla</taxon>
        <taxon>Talpidae</taxon>
        <taxon>Galemys</taxon>
    </lineage>
</organism>
<dbReference type="InterPro" id="IPR001870">
    <property type="entry name" value="B30.2/SPRY"/>
</dbReference>
<keyword evidence="11" id="KW-1185">Reference proteome</keyword>
<dbReference type="SMART" id="SM00336">
    <property type="entry name" value="BBOX"/>
    <property type="match status" value="1"/>
</dbReference>
<evidence type="ECO:0000259" key="9">
    <source>
        <dbReference type="PROSITE" id="PS50188"/>
    </source>
</evidence>
<dbReference type="InterPro" id="IPR001841">
    <property type="entry name" value="Znf_RING"/>
</dbReference>
<dbReference type="OrthoDB" id="654191at2759"/>
<dbReference type="InterPro" id="IPR006574">
    <property type="entry name" value="PRY"/>
</dbReference>
<dbReference type="InterPro" id="IPR043136">
    <property type="entry name" value="B30.2/SPRY_sf"/>
</dbReference>
<dbReference type="InterPro" id="IPR003877">
    <property type="entry name" value="SPRY_dom"/>
</dbReference>
<evidence type="ECO:0000256" key="2">
    <source>
        <dbReference type="ARBA" id="ARBA00022771"/>
    </source>
</evidence>
<dbReference type="Proteomes" id="UP000700334">
    <property type="component" value="Unassembled WGS sequence"/>
</dbReference>
<dbReference type="PANTHER" id="PTHR24103">
    <property type="entry name" value="E3 UBIQUITIN-PROTEIN LIGASE TRIM"/>
    <property type="match status" value="1"/>
</dbReference>
<dbReference type="Gene3D" id="3.30.40.10">
    <property type="entry name" value="Zinc/RING finger domain, C3HC4 (zinc finger)"/>
    <property type="match status" value="1"/>
</dbReference>
<dbReference type="PROSITE" id="PS50188">
    <property type="entry name" value="B302_SPRY"/>
    <property type="match status" value="1"/>
</dbReference>
<proteinExistence type="predicted"/>
<dbReference type="Gene3D" id="3.30.160.60">
    <property type="entry name" value="Classic Zinc Finger"/>
    <property type="match status" value="1"/>
</dbReference>
<evidence type="ECO:0000256" key="4">
    <source>
        <dbReference type="PROSITE-ProRule" id="PRU00024"/>
    </source>
</evidence>
<dbReference type="Pfam" id="PF15227">
    <property type="entry name" value="zf-C3HC4_4"/>
    <property type="match status" value="1"/>
</dbReference>
<keyword evidence="3" id="KW-0862">Zinc</keyword>
<dbReference type="Gene3D" id="2.60.120.920">
    <property type="match status" value="1"/>
</dbReference>
<dbReference type="InterPro" id="IPR013320">
    <property type="entry name" value="ConA-like_dom_sf"/>
</dbReference>
<dbReference type="InterPro" id="IPR050143">
    <property type="entry name" value="TRIM/RBCC"/>
</dbReference>
<name>A0A8J6DIH4_GALPY</name>
<feature type="compositionally biased region" description="Basic residues" evidence="6">
    <location>
        <begin position="14"/>
        <end position="23"/>
    </location>
</feature>
<evidence type="ECO:0000256" key="1">
    <source>
        <dbReference type="ARBA" id="ARBA00022723"/>
    </source>
</evidence>
<dbReference type="AlphaFoldDB" id="A0A8J6DIH4"/>
<gene>
    <name evidence="10" type="ORF">J0S82_013033</name>
</gene>
<feature type="domain" description="B30.2/SPRY" evidence="9">
    <location>
        <begin position="431"/>
        <end position="623"/>
    </location>
</feature>
<dbReference type="SUPFAM" id="SSF57850">
    <property type="entry name" value="RING/U-box"/>
    <property type="match status" value="1"/>
</dbReference>
<dbReference type="InterPro" id="IPR017907">
    <property type="entry name" value="Znf_RING_CS"/>
</dbReference>
<evidence type="ECO:0000259" key="8">
    <source>
        <dbReference type="PROSITE" id="PS50119"/>
    </source>
</evidence>
<evidence type="ECO:0000313" key="10">
    <source>
        <dbReference type="EMBL" id="KAG8510742.1"/>
    </source>
</evidence>
<dbReference type="SMART" id="SM00589">
    <property type="entry name" value="PRY"/>
    <property type="match status" value="1"/>
</dbReference>
<keyword evidence="2 4" id="KW-0863">Zinc-finger</keyword>
<dbReference type="InterPro" id="IPR000315">
    <property type="entry name" value="Znf_B-box"/>
</dbReference>
<evidence type="ECO:0000313" key="11">
    <source>
        <dbReference type="Proteomes" id="UP000700334"/>
    </source>
</evidence>
<dbReference type="InterPro" id="IPR003879">
    <property type="entry name" value="Butyrophylin_SPRY"/>
</dbReference>
<dbReference type="PRINTS" id="PR01407">
    <property type="entry name" value="BUTYPHLNCDUF"/>
</dbReference>
<keyword evidence="5" id="KW-0175">Coiled coil</keyword>
<accession>A0A8J6DIH4</accession>
<dbReference type="SMART" id="SM00184">
    <property type="entry name" value="RING"/>
    <property type="match status" value="1"/>
</dbReference>
<dbReference type="GO" id="GO:0008270">
    <property type="term" value="F:zinc ion binding"/>
    <property type="evidence" value="ECO:0007669"/>
    <property type="project" value="UniProtKB-KW"/>
</dbReference>
<dbReference type="CDD" id="cd16582">
    <property type="entry name" value="RING-HC_TRIM31_C-V"/>
    <property type="match status" value="1"/>
</dbReference>
<evidence type="ECO:0000256" key="6">
    <source>
        <dbReference type="SAM" id="MobiDB-lite"/>
    </source>
</evidence>